<evidence type="ECO:0000256" key="1">
    <source>
        <dbReference type="SAM" id="MobiDB-lite"/>
    </source>
</evidence>
<dbReference type="EMBL" id="CP030840">
    <property type="protein sequence ID" value="AXC10790.1"/>
    <property type="molecule type" value="Genomic_DNA"/>
</dbReference>
<accession>A0A2Z5FVM0</accession>
<gene>
    <name evidence="2" type="ORF">ACPOL_1444</name>
</gene>
<feature type="compositionally biased region" description="Basic and acidic residues" evidence="1">
    <location>
        <begin position="13"/>
        <end position="30"/>
    </location>
</feature>
<dbReference type="Proteomes" id="UP000253606">
    <property type="component" value="Chromosome"/>
</dbReference>
<name>A0A2Z5FVM0_9BACT</name>
<feature type="region of interest" description="Disordered" evidence="1">
    <location>
        <begin position="1"/>
        <end position="30"/>
    </location>
</feature>
<proteinExistence type="predicted"/>
<organism evidence="2 3">
    <name type="scientific">Acidisarcina polymorpha</name>
    <dbReference type="NCBI Taxonomy" id="2211140"/>
    <lineage>
        <taxon>Bacteria</taxon>
        <taxon>Pseudomonadati</taxon>
        <taxon>Acidobacteriota</taxon>
        <taxon>Terriglobia</taxon>
        <taxon>Terriglobales</taxon>
        <taxon>Acidobacteriaceae</taxon>
        <taxon>Acidisarcina</taxon>
    </lineage>
</organism>
<sequence>MGPDVSGGSVGRSQKDEKLGRGEIQLRPERPEAECPAFVYPTWSYFESDAHHLDARTRR</sequence>
<keyword evidence="3" id="KW-1185">Reference proteome</keyword>
<dbReference type="AlphaFoldDB" id="A0A2Z5FVM0"/>
<reference evidence="2 3" key="1">
    <citation type="journal article" date="2018" name="Front. Microbiol.">
        <title>Hydrolytic Capabilities as a Key to Environmental Success: Chitinolytic and Cellulolytic Acidobacteria From Acidic Sub-arctic Soils and Boreal Peatlands.</title>
        <authorList>
            <person name="Belova S.E."/>
            <person name="Ravin N.V."/>
            <person name="Pankratov T.A."/>
            <person name="Rakitin A.L."/>
            <person name="Ivanova A.A."/>
            <person name="Beletsky A.V."/>
            <person name="Mardanov A.V."/>
            <person name="Sinninghe Damste J.S."/>
            <person name="Dedysh S.N."/>
        </authorList>
    </citation>
    <scope>NUCLEOTIDE SEQUENCE [LARGE SCALE GENOMIC DNA]</scope>
    <source>
        <strain evidence="2 3">SBC82</strain>
    </source>
</reference>
<evidence type="ECO:0000313" key="3">
    <source>
        <dbReference type="Proteomes" id="UP000253606"/>
    </source>
</evidence>
<dbReference type="KEGG" id="abas:ACPOL_1444"/>
<protein>
    <submittedName>
        <fullName evidence="2">Uncharacterized protein</fullName>
    </submittedName>
</protein>
<evidence type="ECO:0000313" key="2">
    <source>
        <dbReference type="EMBL" id="AXC10790.1"/>
    </source>
</evidence>